<feature type="non-terminal residue" evidence="4">
    <location>
        <position position="357"/>
    </location>
</feature>
<comment type="caution">
    <text evidence="4">The sequence shown here is derived from an EMBL/GenBank/DDBJ whole genome shotgun (WGS) entry which is preliminary data.</text>
</comment>
<gene>
    <name evidence="4" type="ORF">BJ554DRAFT_789</name>
</gene>
<sequence>MGGFASAAFPCQNLLPVPRRPGPNPPPKLGPANARASFAELPPFPSAPKGFWACQDNSVEPSSSGDGYARHEPPHRGPRRRKVAELASDADAPADPTEADVKEIFSLFDKHGDGTIDSKMLGEAIRAVGQNPTEAEIRELVARVDPGGNRPVAFEPFLEIINRPGKRPPTSVEDINRGFAVFDKEANGYISAGELRYVLTNLGEKLSDSQVDELLQTIEVEKSGAIQYEGMSCRPAPMQAPIPLRRSISAFKFVASRIREENYGFYLRRRPLPQMCFKQVAPNPGLYGLRKNETQLFCTVSSPMRRNECCALASCPPDDVTHRGSSLDPCQQVHGKVIRLSPWQLYHFGCASRASVG</sequence>
<dbReference type="PANTHER" id="PTHR23048">
    <property type="entry name" value="MYOSIN LIGHT CHAIN 1, 3"/>
    <property type="match status" value="1"/>
</dbReference>
<name>A0A8H8A1H7_9FUNG</name>
<feature type="domain" description="EF-hand" evidence="3">
    <location>
        <begin position="96"/>
        <end position="131"/>
    </location>
</feature>
<dbReference type="Gene3D" id="1.10.238.10">
    <property type="entry name" value="EF-hand"/>
    <property type="match status" value="2"/>
</dbReference>
<accession>A0A8H8A1H7</accession>
<evidence type="ECO:0000259" key="3">
    <source>
        <dbReference type="PROSITE" id="PS50222"/>
    </source>
</evidence>
<feature type="compositionally biased region" description="Pro residues" evidence="2">
    <location>
        <begin position="18"/>
        <end position="29"/>
    </location>
</feature>
<feature type="region of interest" description="Disordered" evidence="2">
    <location>
        <begin position="1"/>
        <end position="96"/>
    </location>
</feature>
<keyword evidence="1" id="KW-0677">Repeat</keyword>
<feature type="compositionally biased region" description="Low complexity" evidence="2">
    <location>
        <begin position="85"/>
        <end position="96"/>
    </location>
</feature>
<feature type="domain" description="EF-hand" evidence="3">
    <location>
        <begin position="170"/>
        <end position="205"/>
    </location>
</feature>
<dbReference type="CDD" id="cd00051">
    <property type="entry name" value="EFh"/>
    <property type="match status" value="2"/>
</dbReference>
<dbReference type="InterPro" id="IPR011992">
    <property type="entry name" value="EF-hand-dom_pair"/>
</dbReference>
<dbReference type="Pfam" id="PF13499">
    <property type="entry name" value="EF-hand_7"/>
    <property type="match status" value="2"/>
</dbReference>
<dbReference type="InterPro" id="IPR050230">
    <property type="entry name" value="CALM/Myosin/TropC-like"/>
</dbReference>
<dbReference type="FunFam" id="1.10.238.10:FF:000178">
    <property type="entry name" value="Calmodulin-2 A"/>
    <property type="match status" value="1"/>
</dbReference>
<evidence type="ECO:0000313" key="5">
    <source>
        <dbReference type="Proteomes" id="UP000673691"/>
    </source>
</evidence>
<proteinExistence type="predicted"/>
<organism evidence="4 5">
    <name type="scientific">Olpidium bornovanus</name>
    <dbReference type="NCBI Taxonomy" id="278681"/>
    <lineage>
        <taxon>Eukaryota</taxon>
        <taxon>Fungi</taxon>
        <taxon>Fungi incertae sedis</taxon>
        <taxon>Olpidiomycota</taxon>
        <taxon>Olpidiomycotina</taxon>
        <taxon>Olpidiomycetes</taxon>
        <taxon>Olpidiales</taxon>
        <taxon>Olpidiaceae</taxon>
        <taxon>Olpidium</taxon>
    </lineage>
</organism>
<evidence type="ECO:0000256" key="2">
    <source>
        <dbReference type="SAM" id="MobiDB-lite"/>
    </source>
</evidence>
<feature type="compositionally biased region" description="Polar residues" evidence="2">
    <location>
        <begin position="55"/>
        <end position="65"/>
    </location>
</feature>
<dbReference type="OrthoDB" id="26525at2759"/>
<protein>
    <recommendedName>
        <fullName evidence="3">EF-hand domain-containing protein</fullName>
    </recommendedName>
</protein>
<dbReference type="EMBL" id="JAEFCI010000931">
    <property type="protein sequence ID" value="KAG5463240.1"/>
    <property type="molecule type" value="Genomic_DNA"/>
</dbReference>
<dbReference type="GO" id="GO:1903475">
    <property type="term" value="P:mitotic actomyosin contractile ring assembly"/>
    <property type="evidence" value="ECO:0007669"/>
    <property type="project" value="TreeGrafter"/>
</dbReference>
<dbReference type="PROSITE" id="PS50222">
    <property type="entry name" value="EF_HAND_2"/>
    <property type="match status" value="2"/>
</dbReference>
<dbReference type="PANTHER" id="PTHR23048:SF0">
    <property type="entry name" value="CALMODULIN LIKE 3"/>
    <property type="match status" value="1"/>
</dbReference>
<reference evidence="4 5" key="1">
    <citation type="journal article" name="Sci. Rep.">
        <title>Genome-scale phylogenetic analyses confirm Olpidium as the closest living zoosporic fungus to the non-flagellated, terrestrial fungi.</title>
        <authorList>
            <person name="Chang Y."/>
            <person name="Rochon D."/>
            <person name="Sekimoto S."/>
            <person name="Wang Y."/>
            <person name="Chovatia M."/>
            <person name="Sandor L."/>
            <person name="Salamov A."/>
            <person name="Grigoriev I.V."/>
            <person name="Stajich J.E."/>
            <person name="Spatafora J.W."/>
        </authorList>
    </citation>
    <scope>NUCLEOTIDE SEQUENCE [LARGE SCALE GENOMIC DNA]</scope>
    <source>
        <strain evidence="4">S191</strain>
    </source>
</reference>
<evidence type="ECO:0000313" key="4">
    <source>
        <dbReference type="EMBL" id="KAG5463240.1"/>
    </source>
</evidence>
<dbReference type="SUPFAM" id="SSF47473">
    <property type="entry name" value="EF-hand"/>
    <property type="match status" value="1"/>
</dbReference>
<evidence type="ECO:0000256" key="1">
    <source>
        <dbReference type="ARBA" id="ARBA00022737"/>
    </source>
</evidence>
<dbReference type="SMART" id="SM00054">
    <property type="entry name" value="EFh"/>
    <property type="match status" value="2"/>
</dbReference>
<dbReference type="Proteomes" id="UP000673691">
    <property type="component" value="Unassembled WGS sequence"/>
</dbReference>
<dbReference type="AlphaFoldDB" id="A0A8H8A1H7"/>
<dbReference type="GO" id="GO:0016460">
    <property type="term" value="C:myosin II complex"/>
    <property type="evidence" value="ECO:0007669"/>
    <property type="project" value="TreeGrafter"/>
</dbReference>
<keyword evidence="5" id="KW-1185">Reference proteome</keyword>
<dbReference type="GO" id="GO:0005509">
    <property type="term" value="F:calcium ion binding"/>
    <property type="evidence" value="ECO:0007669"/>
    <property type="project" value="InterPro"/>
</dbReference>
<dbReference type="InterPro" id="IPR002048">
    <property type="entry name" value="EF_hand_dom"/>
</dbReference>